<evidence type="ECO:0000313" key="3">
    <source>
        <dbReference type="Proteomes" id="UP000009168"/>
    </source>
</evidence>
<dbReference type="KEGG" id="tet:TTHERM_00697410"/>
<proteinExistence type="predicted"/>
<keyword evidence="1" id="KW-0732">Signal</keyword>
<dbReference type="Proteomes" id="UP000009168">
    <property type="component" value="Unassembled WGS sequence"/>
</dbReference>
<feature type="chain" id="PRO_5004202261" description="Transmembrane protein" evidence="1">
    <location>
        <begin position="23"/>
        <end position="636"/>
    </location>
</feature>
<dbReference type="OrthoDB" id="31075at2759"/>
<keyword evidence="3" id="KW-1185">Reference proteome</keyword>
<dbReference type="GeneID" id="7826402"/>
<dbReference type="RefSeq" id="XP_001025648.2">
    <property type="nucleotide sequence ID" value="XM_001025648.2"/>
</dbReference>
<sequence>MTQKLITILTFSALIFSCFVQGKIEVQNENLDEIIKNIYQNLQKNLFTSDQNFKLFPFQHETQQGIYKSDIKLNLIDQTNSYFTHLFRQKFGVIDNNMFVTNFILLGLIEASELGYLELDMKIFEQNIEALLKFQDKNYAPNVPIYNFWTQIQVDGVWQSSPRNLEGIMNVYNKLPNFIQKIVEFFGYKPSEMVQMVNALRIPSDNDDSGCNLALGATLREIQGKYSTLSNKWDQSNNDYKTFYQVVKKYAYRPFDTNHTSKYGTDLSNNIDPRTFYYLKGFLDQNQNTTIVLFTTWLINQQNEIGYQMSQPFHTNNVDLTVNANAIFGLNSVLSTISKEEADELFLEDEDLRTLYRNSTKLLEYGINSRIVLDRVDLALTYYPSEYNFYFYVARNVHFLRFVKEKNNGTLPYPDMEFCLQTLENSMIGKGLDQLLELAHESDSEVYWESFLGNYANITRHEDRLYSTVAATNALLDTFTSSSSNRKQRKWILNTPVKVKLILEKAISFISRVYSDPNTSYDNAFFSGSVKGLDSLPFFYPFNEVRYLSNNQTIDPQNQDFSAINQDLLAVVKGYIPDEEYQKLLNLKWFTKEVPQNFTGFNAPKDGFPYWSSEAITQVFIIQSLAKYQSVLKNEN</sequence>
<protein>
    <recommendedName>
        <fullName evidence="4">Transmembrane protein</fullName>
    </recommendedName>
</protein>
<evidence type="ECO:0000313" key="2">
    <source>
        <dbReference type="EMBL" id="EAS05403.2"/>
    </source>
</evidence>
<dbReference type="InParanoid" id="Q24C35"/>
<organism evidence="2 3">
    <name type="scientific">Tetrahymena thermophila (strain SB210)</name>
    <dbReference type="NCBI Taxonomy" id="312017"/>
    <lineage>
        <taxon>Eukaryota</taxon>
        <taxon>Sar</taxon>
        <taxon>Alveolata</taxon>
        <taxon>Ciliophora</taxon>
        <taxon>Intramacronucleata</taxon>
        <taxon>Oligohymenophorea</taxon>
        <taxon>Hymenostomatida</taxon>
        <taxon>Tetrahymenina</taxon>
        <taxon>Tetrahymenidae</taxon>
        <taxon>Tetrahymena</taxon>
    </lineage>
</organism>
<evidence type="ECO:0008006" key="4">
    <source>
        <dbReference type="Google" id="ProtNLM"/>
    </source>
</evidence>
<evidence type="ECO:0000256" key="1">
    <source>
        <dbReference type="SAM" id="SignalP"/>
    </source>
</evidence>
<name>Q24C35_TETTS</name>
<dbReference type="HOGENOM" id="CLU_443802_0_0_1"/>
<dbReference type="PROSITE" id="PS51257">
    <property type="entry name" value="PROKAR_LIPOPROTEIN"/>
    <property type="match status" value="1"/>
</dbReference>
<reference evidence="3" key="1">
    <citation type="journal article" date="2006" name="PLoS Biol.">
        <title>Macronuclear genome sequence of the ciliate Tetrahymena thermophila, a model eukaryote.</title>
        <authorList>
            <person name="Eisen J.A."/>
            <person name="Coyne R.S."/>
            <person name="Wu M."/>
            <person name="Wu D."/>
            <person name="Thiagarajan M."/>
            <person name="Wortman J.R."/>
            <person name="Badger J.H."/>
            <person name="Ren Q."/>
            <person name="Amedeo P."/>
            <person name="Jones K.M."/>
            <person name="Tallon L.J."/>
            <person name="Delcher A.L."/>
            <person name="Salzberg S.L."/>
            <person name="Silva J.C."/>
            <person name="Haas B.J."/>
            <person name="Majoros W.H."/>
            <person name="Farzad M."/>
            <person name="Carlton J.M."/>
            <person name="Smith R.K. Jr."/>
            <person name="Garg J."/>
            <person name="Pearlman R.E."/>
            <person name="Karrer K.M."/>
            <person name="Sun L."/>
            <person name="Manning G."/>
            <person name="Elde N.C."/>
            <person name="Turkewitz A.P."/>
            <person name="Asai D.J."/>
            <person name="Wilkes D.E."/>
            <person name="Wang Y."/>
            <person name="Cai H."/>
            <person name="Collins K."/>
            <person name="Stewart B.A."/>
            <person name="Lee S.R."/>
            <person name="Wilamowska K."/>
            <person name="Weinberg Z."/>
            <person name="Ruzzo W.L."/>
            <person name="Wloga D."/>
            <person name="Gaertig J."/>
            <person name="Frankel J."/>
            <person name="Tsao C.-C."/>
            <person name="Gorovsky M.A."/>
            <person name="Keeling P.J."/>
            <person name="Waller R.F."/>
            <person name="Patron N.J."/>
            <person name="Cherry J.M."/>
            <person name="Stover N.A."/>
            <person name="Krieger C.J."/>
            <person name="del Toro C."/>
            <person name="Ryder H.F."/>
            <person name="Williamson S.C."/>
            <person name="Barbeau R.A."/>
            <person name="Hamilton E.P."/>
            <person name="Orias E."/>
        </authorList>
    </citation>
    <scope>NUCLEOTIDE SEQUENCE [LARGE SCALE GENOMIC DNA]</scope>
    <source>
        <strain evidence="3">SB210</strain>
    </source>
</reference>
<dbReference type="EMBL" id="GG662372">
    <property type="protein sequence ID" value="EAS05403.2"/>
    <property type="molecule type" value="Genomic_DNA"/>
</dbReference>
<dbReference type="AlphaFoldDB" id="Q24C35"/>
<dbReference type="eggNOG" id="ENOG502RYKP">
    <property type="taxonomic scope" value="Eukaryota"/>
</dbReference>
<feature type="signal peptide" evidence="1">
    <location>
        <begin position="1"/>
        <end position="22"/>
    </location>
</feature>
<accession>Q24C35</accession>
<gene>
    <name evidence="2" type="ORF">TTHERM_00697410</name>
</gene>